<protein>
    <submittedName>
        <fullName evidence="1">Uncharacterized protein</fullName>
    </submittedName>
</protein>
<proteinExistence type="predicted"/>
<name>M8AQC8_TRIUA</name>
<dbReference type="OMA" id="NPCTTRS"/>
<dbReference type="EMBL" id="KD072088">
    <property type="protein sequence ID" value="EMS63224.1"/>
    <property type="molecule type" value="Genomic_DNA"/>
</dbReference>
<reference evidence="1" key="1">
    <citation type="journal article" date="2013" name="Nature">
        <title>Draft genome of the wheat A-genome progenitor Triticum urartu.</title>
        <authorList>
            <person name="Ling H.Q."/>
            <person name="Zhao S."/>
            <person name="Liu D."/>
            <person name="Wang J."/>
            <person name="Sun H."/>
            <person name="Zhang C."/>
            <person name="Fan H."/>
            <person name="Li D."/>
            <person name="Dong L."/>
            <person name="Tao Y."/>
            <person name="Gao C."/>
            <person name="Wu H."/>
            <person name="Li Y."/>
            <person name="Cui Y."/>
            <person name="Guo X."/>
            <person name="Zheng S."/>
            <person name="Wang B."/>
            <person name="Yu K."/>
            <person name="Liang Q."/>
            <person name="Yang W."/>
            <person name="Lou X."/>
            <person name="Chen J."/>
            <person name="Feng M."/>
            <person name="Jian J."/>
            <person name="Zhang X."/>
            <person name="Luo G."/>
            <person name="Jiang Y."/>
            <person name="Liu J."/>
            <person name="Wang Z."/>
            <person name="Sha Y."/>
            <person name="Zhang B."/>
            <person name="Wu H."/>
            <person name="Tang D."/>
            <person name="Shen Q."/>
            <person name="Xue P."/>
            <person name="Zou S."/>
            <person name="Wang X."/>
            <person name="Liu X."/>
            <person name="Wang F."/>
            <person name="Yang Y."/>
            <person name="An X."/>
            <person name="Dong Z."/>
            <person name="Zhang K."/>
            <person name="Zhang X."/>
            <person name="Luo M.C."/>
            <person name="Dvorak J."/>
            <person name="Tong Y."/>
            <person name="Wang J."/>
            <person name="Yang H."/>
            <person name="Li Z."/>
            <person name="Wang D."/>
            <person name="Zhang A."/>
            <person name="Wang J."/>
        </authorList>
    </citation>
    <scope>NUCLEOTIDE SEQUENCE</scope>
</reference>
<dbReference type="AlphaFoldDB" id="M8AQC8"/>
<gene>
    <name evidence="1" type="ORF">TRIUR3_31498</name>
</gene>
<organism evidence="1">
    <name type="scientific">Triticum urartu</name>
    <name type="common">Red wild einkorn</name>
    <name type="synonym">Crithodium urartu</name>
    <dbReference type="NCBI Taxonomy" id="4572"/>
    <lineage>
        <taxon>Eukaryota</taxon>
        <taxon>Viridiplantae</taxon>
        <taxon>Streptophyta</taxon>
        <taxon>Embryophyta</taxon>
        <taxon>Tracheophyta</taxon>
        <taxon>Spermatophyta</taxon>
        <taxon>Magnoliopsida</taxon>
        <taxon>Liliopsida</taxon>
        <taxon>Poales</taxon>
        <taxon>Poaceae</taxon>
        <taxon>BOP clade</taxon>
        <taxon>Pooideae</taxon>
        <taxon>Triticodae</taxon>
        <taxon>Triticeae</taxon>
        <taxon>Triticinae</taxon>
        <taxon>Triticum</taxon>
    </lineage>
</organism>
<sequence length="144" mass="16207">MGGAFLTDASSHLRLPTPLPGTGNSAKYPMRIAKFDHAAMTSDLNHKRQVHQVSLRIRKSLEGPPMPSTTPGPEQSTTMTVDMYHYTAPKRQDRPDIAKYHDTHVPSSSTTTIITCTTTVADNPCTTRSKFDYRRMNHYFHYDP</sequence>
<accession>M8AQC8</accession>
<evidence type="ECO:0000313" key="1">
    <source>
        <dbReference type="EMBL" id="EMS63224.1"/>
    </source>
</evidence>